<accession>A0ABR4YJ40</accession>
<dbReference type="Proteomes" id="UP000030889">
    <property type="component" value="Unassembled WGS sequence"/>
</dbReference>
<feature type="chain" id="PRO_5045713972" evidence="1">
    <location>
        <begin position="30"/>
        <end position="331"/>
    </location>
</feature>
<comment type="caution">
    <text evidence="2">The sequence shown here is derived from an EMBL/GenBank/DDBJ whole genome shotgun (WGS) entry which is preliminary data.</text>
</comment>
<dbReference type="EMBL" id="JRGF01000005">
    <property type="protein sequence ID" value="KHE42269.1"/>
    <property type="molecule type" value="Genomic_DNA"/>
</dbReference>
<feature type="signal peptide" evidence="1">
    <location>
        <begin position="1"/>
        <end position="29"/>
    </location>
</feature>
<name>A0ABR4YJ40_9BACT</name>
<reference evidence="2 3" key="1">
    <citation type="submission" date="2014-09" db="EMBL/GenBank/DDBJ databases">
        <title>Alistipes sp. 627, sp. nov., a novel member of the family Rikenellaceae isolated from human faeces.</title>
        <authorList>
            <person name="Shkoporov A.N."/>
            <person name="Chaplin A.V."/>
            <person name="Motuzova O.V."/>
            <person name="Kafarskaia L.I."/>
            <person name="Khokhlova E.V."/>
            <person name="Efimov B.A."/>
        </authorList>
    </citation>
    <scope>NUCLEOTIDE SEQUENCE [LARGE SCALE GENOMIC DNA]</scope>
    <source>
        <strain evidence="2 3">627</strain>
    </source>
</reference>
<protein>
    <submittedName>
        <fullName evidence="2">Uncharacterized protein</fullName>
    </submittedName>
</protein>
<dbReference type="RefSeq" id="WP_035472833.1">
    <property type="nucleotide sequence ID" value="NZ_JRGF01000005.1"/>
</dbReference>
<gene>
    <name evidence="2" type="ORF">LG35_05095</name>
</gene>
<evidence type="ECO:0000313" key="2">
    <source>
        <dbReference type="EMBL" id="KHE42269.1"/>
    </source>
</evidence>
<organism evidence="2 3">
    <name type="scientific">Alistipes inops</name>
    <dbReference type="NCBI Taxonomy" id="1501391"/>
    <lineage>
        <taxon>Bacteria</taxon>
        <taxon>Pseudomonadati</taxon>
        <taxon>Bacteroidota</taxon>
        <taxon>Bacteroidia</taxon>
        <taxon>Bacteroidales</taxon>
        <taxon>Rikenellaceae</taxon>
        <taxon>Alistipes</taxon>
    </lineage>
</organism>
<keyword evidence="3" id="KW-1185">Reference proteome</keyword>
<keyword evidence="1" id="KW-0732">Signal</keyword>
<sequence>MKRGWLALVVLVTAAVCSLAVSCSKPVLGCDYRLTVTWQERKSVTEPIPLTTAKVYAFFVNPDEWEVTSIENARAGIATAVGDPSRTRSYDMVAEASGEAGNVFDLRFATTPVMLLVVDTAYPMWATGNANVVAGLANMYVTIKFTPLDWKEGADEPVVKTPWKFYGYKDVHIPIRTQLRITPAVFREGEYRSTLMTSARCYAYYGFDKANGGRVTSWEQAASGRAERKKEQDSDEYVEFPFDVEAVWVDKQLTMELSDSSVMLVLYADPAQEAENKIYAYGYLDLSSNPVEMTKTLSVDLNKSGDTWTSDIWTVVVERPDTPVPEPEPES</sequence>
<evidence type="ECO:0000313" key="3">
    <source>
        <dbReference type="Proteomes" id="UP000030889"/>
    </source>
</evidence>
<proteinExistence type="predicted"/>
<evidence type="ECO:0000256" key="1">
    <source>
        <dbReference type="SAM" id="SignalP"/>
    </source>
</evidence>
<dbReference type="PROSITE" id="PS51257">
    <property type="entry name" value="PROKAR_LIPOPROTEIN"/>
    <property type="match status" value="1"/>
</dbReference>